<dbReference type="InterPro" id="IPR018062">
    <property type="entry name" value="HTH_AraC-typ_CS"/>
</dbReference>
<keyword evidence="3" id="KW-0804">Transcription</keyword>
<evidence type="ECO:0000256" key="1">
    <source>
        <dbReference type="ARBA" id="ARBA00023015"/>
    </source>
</evidence>
<name>U2ZVU5_VIBPR</name>
<dbReference type="GO" id="GO:0003700">
    <property type="term" value="F:DNA-binding transcription factor activity"/>
    <property type="evidence" value="ECO:0007669"/>
    <property type="project" value="InterPro"/>
</dbReference>
<dbReference type="STRING" id="1219065.VPR01S_01_03375"/>
<accession>U2ZVU5</accession>
<gene>
    <name evidence="5" type="ORF">VPR01S_01_03375</name>
</gene>
<dbReference type="InterPro" id="IPR009057">
    <property type="entry name" value="Homeodomain-like_sf"/>
</dbReference>
<protein>
    <submittedName>
        <fullName evidence="5">Putative AraC family transcriptional regulator</fullName>
    </submittedName>
</protein>
<dbReference type="Pfam" id="PF12833">
    <property type="entry name" value="HTH_18"/>
    <property type="match status" value="1"/>
</dbReference>
<comment type="caution">
    <text evidence="5">The sequence shown here is derived from an EMBL/GenBank/DDBJ whole genome shotgun (WGS) entry which is preliminary data.</text>
</comment>
<proteinExistence type="predicted"/>
<dbReference type="PROSITE" id="PS00041">
    <property type="entry name" value="HTH_ARAC_FAMILY_1"/>
    <property type="match status" value="1"/>
</dbReference>
<dbReference type="SUPFAM" id="SSF51182">
    <property type="entry name" value="RmlC-like cupins"/>
    <property type="match status" value="1"/>
</dbReference>
<keyword evidence="1" id="KW-0805">Transcription regulation</keyword>
<dbReference type="EMBL" id="BATJ01000001">
    <property type="protein sequence ID" value="GAD65565.1"/>
    <property type="molecule type" value="Genomic_DNA"/>
</dbReference>
<evidence type="ECO:0000313" key="6">
    <source>
        <dbReference type="Proteomes" id="UP000016570"/>
    </source>
</evidence>
<feature type="domain" description="HTH araC/xylS-type" evidence="4">
    <location>
        <begin position="141"/>
        <end position="242"/>
    </location>
</feature>
<dbReference type="AlphaFoldDB" id="U2ZVU5"/>
<dbReference type="PANTHER" id="PTHR11019">
    <property type="entry name" value="HTH-TYPE TRANSCRIPTIONAL REGULATOR NIMR"/>
    <property type="match status" value="1"/>
</dbReference>
<dbReference type="InterPro" id="IPR014710">
    <property type="entry name" value="RmlC-like_jellyroll"/>
</dbReference>
<dbReference type="InterPro" id="IPR011051">
    <property type="entry name" value="RmlC_Cupin_sf"/>
</dbReference>
<dbReference type="PANTHER" id="PTHR11019:SF159">
    <property type="entry name" value="TRANSCRIPTIONAL REGULATOR-RELATED"/>
    <property type="match status" value="1"/>
</dbReference>
<dbReference type="Gene3D" id="2.60.120.10">
    <property type="entry name" value="Jelly Rolls"/>
    <property type="match status" value="1"/>
</dbReference>
<evidence type="ECO:0000259" key="4">
    <source>
        <dbReference type="PROSITE" id="PS01124"/>
    </source>
</evidence>
<keyword evidence="2" id="KW-0238">DNA-binding</keyword>
<evidence type="ECO:0000256" key="3">
    <source>
        <dbReference type="ARBA" id="ARBA00023163"/>
    </source>
</evidence>
<dbReference type="SUPFAM" id="SSF46689">
    <property type="entry name" value="Homeodomain-like"/>
    <property type="match status" value="1"/>
</dbReference>
<dbReference type="Proteomes" id="UP000016570">
    <property type="component" value="Unassembled WGS sequence"/>
</dbReference>
<organism evidence="5 6">
    <name type="scientific">Vibrio proteolyticus NBRC 13287</name>
    <dbReference type="NCBI Taxonomy" id="1219065"/>
    <lineage>
        <taxon>Bacteria</taxon>
        <taxon>Pseudomonadati</taxon>
        <taxon>Pseudomonadota</taxon>
        <taxon>Gammaproteobacteria</taxon>
        <taxon>Vibrionales</taxon>
        <taxon>Vibrionaceae</taxon>
        <taxon>Vibrio</taxon>
    </lineage>
</organism>
<dbReference type="Gene3D" id="1.10.10.60">
    <property type="entry name" value="Homeodomain-like"/>
    <property type="match status" value="2"/>
</dbReference>
<dbReference type="PROSITE" id="PS01124">
    <property type="entry name" value="HTH_ARAC_FAMILY_2"/>
    <property type="match status" value="1"/>
</dbReference>
<evidence type="ECO:0000256" key="2">
    <source>
        <dbReference type="ARBA" id="ARBA00023125"/>
    </source>
</evidence>
<dbReference type="InterPro" id="IPR003313">
    <property type="entry name" value="AraC-bd"/>
</dbReference>
<dbReference type="RefSeq" id="WP_021703557.1">
    <property type="nucleotide sequence ID" value="NZ_BATJ01000001.1"/>
</dbReference>
<dbReference type="InterPro" id="IPR018060">
    <property type="entry name" value="HTH_AraC"/>
</dbReference>
<keyword evidence="6" id="KW-1185">Reference proteome</keyword>
<dbReference type="Pfam" id="PF02311">
    <property type="entry name" value="AraC_binding"/>
    <property type="match status" value="1"/>
</dbReference>
<evidence type="ECO:0000313" key="5">
    <source>
        <dbReference type="EMBL" id="GAD65565.1"/>
    </source>
</evidence>
<dbReference type="eggNOG" id="COG2207">
    <property type="taxonomic scope" value="Bacteria"/>
</dbReference>
<dbReference type="SMART" id="SM00342">
    <property type="entry name" value="HTH_ARAC"/>
    <property type="match status" value="1"/>
</dbReference>
<reference evidence="5 6" key="1">
    <citation type="submission" date="2013-09" db="EMBL/GenBank/DDBJ databases">
        <title>Whole genome shotgun sequence of Vibrio proteolyticus NBRC 13287.</title>
        <authorList>
            <person name="Isaki S."/>
            <person name="Hosoyama A."/>
            <person name="Numata M."/>
            <person name="Hashimoto M."/>
            <person name="Hosoyama Y."/>
            <person name="Tsuchikane K."/>
            <person name="Noguchi M."/>
            <person name="Hirakata S."/>
            <person name="Ichikawa N."/>
            <person name="Ohji S."/>
            <person name="Yamazoe A."/>
            <person name="Fujita N."/>
        </authorList>
    </citation>
    <scope>NUCLEOTIDE SEQUENCE [LARGE SCALE GENOMIC DNA]</scope>
    <source>
        <strain evidence="5 6">NBRC 13287</strain>
    </source>
</reference>
<sequence>MMKCQRHHLIHKDNSSTDWHQHPQGQLFWISRGVLSIEAGSEQWMITSGALGWVPPDVRHRTEVVSECDGMILMLPAAQLPHASAFPRLVALNPLSDAIIRRLESVGSTKVTEPQQRLLGVLMDEINAADDSVMRLPMPTDKRLRLIADALLNRPDDRRDQPQLACHFGLSPRHMSRLFVQQTGMTFARWRQLARVLSSLRWLARHESVTQTALACGFENTSSYITAFKHYFGVTPGKYVHRDTA</sequence>
<dbReference type="GO" id="GO:0043565">
    <property type="term" value="F:sequence-specific DNA binding"/>
    <property type="evidence" value="ECO:0007669"/>
    <property type="project" value="InterPro"/>
</dbReference>